<name>A0A2K3P683_TRIPR</name>
<organism evidence="2 3">
    <name type="scientific">Trifolium pratense</name>
    <name type="common">Red clover</name>
    <dbReference type="NCBI Taxonomy" id="57577"/>
    <lineage>
        <taxon>Eukaryota</taxon>
        <taxon>Viridiplantae</taxon>
        <taxon>Streptophyta</taxon>
        <taxon>Embryophyta</taxon>
        <taxon>Tracheophyta</taxon>
        <taxon>Spermatophyta</taxon>
        <taxon>Magnoliopsida</taxon>
        <taxon>eudicotyledons</taxon>
        <taxon>Gunneridae</taxon>
        <taxon>Pentapetalae</taxon>
        <taxon>rosids</taxon>
        <taxon>fabids</taxon>
        <taxon>Fabales</taxon>
        <taxon>Fabaceae</taxon>
        <taxon>Papilionoideae</taxon>
        <taxon>50 kb inversion clade</taxon>
        <taxon>NPAAA clade</taxon>
        <taxon>Hologalegina</taxon>
        <taxon>IRL clade</taxon>
        <taxon>Trifolieae</taxon>
        <taxon>Trifolium</taxon>
    </lineage>
</organism>
<dbReference type="Proteomes" id="UP000236291">
    <property type="component" value="Unassembled WGS sequence"/>
</dbReference>
<comment type="caution">
    <text evidence="2">The sequence shown here is derived from an EMBL/GenBank/DDBJ whole genome shotgun (WGS) entry which is preliminary data.</text>
</comment>
<reference evidence="2 3" key="1">
    <citation type="journal article" date="2014" name="Am. J. Bot.">
        <title>Genome assembly and annotation for red clover (Trifolium pratense; Fabaceae).</title>
        <authorList>
            <person name="Istvanek J."/>
            <person name="Jaros M."/>
            <person name="Krenek A."/>
            <person name="Repkova J."/>
        </authorList>
    </citation>
    <scope>NUCLEOTIDE SEQUENCE [LARGE SCALE GENOMIC DNA]</scope>
    <source>
        <strain evidence="3">cv. Tatra</strain>
        <tissue evidence="2">Young leaves</tissue>
    </source>
</reference>
<evidence type="ECO:0000256" key="1">
    <source>
        <dbReference type="SAM" id="MobiDB-lite"/>
    </source>
</evidence>
<feature type="region of interest" description="Disordered" evidence="1">
    <location>
        <begin position="42"/>
        <end position="84"/>
    </location>
</feature>
<dbReference type="EMBL" id="ASHM01004085">
    <property type="protein sequence ID" value="PNY10804.1"/>
    <property type="molecule type" value="Genomic_DNA"/>
</dbReference>
<accession>A0A2K3P683</accession>
<evidence type="ECO:0000313" key="3">
    <source>
        <dbReference type="Proteomes" id="UP000236291"/>
    </source>
</evidence>
<dbReference type="AlphaFoldDB" id="A0A2K3P683"/>
<feature type="compositionally biased region" description="Basic residues" evidence="1">
    <location>
        <begin position="72"/>
        <end position="81"/>
    </location>
</feature>
<feature type="compositionally biased region" description="Polar residues" evidence="1">
    <location>
        <begin position="48"/>
        <end position="71"/>
    </location>
</feature>
<reference evidence="2 3" key="2">
    <citation type="journal article" date="2017" name="Front. Plant Sci.">
        <title>Gene Classification and Mining of Molecular Markers Useful in Red Clover (Trifolium pratense) Breeding.</title>
        <authorList>
            <person name="Istvanek J."/>
            <person name="Dluhosova J."/>
            <person name="Dluhos P."/>
            <person name="Patkova L."/>
            <person name="Nedelnik J."/>
            <person name="Repkova J."/>
        </authorList>
    </citation>
    <scope>NUCLEOTIDE SEQUENCE [LARGE SCALE GENOMIC DNA]</scope>
    <source>
        <strain evidence="3">cv. Tatra</strain>
        <tissue evidence="2">Young leaves</tissue>
    </source>
</reference>
<protein>
    <submittedName>
        <fullName evidence="2">Uncharacterized protein</fullName>
    </submittedName>
</protein>
<proteinExistence type="predicted"/>
<gene>
    <name evidence="2" type="ORF">L195_g007393</name>
</gene>
<sequence length="97" mass="11436">MRNSRTVVYKQQQQQTEQWQKPRQGWYKCNVDSGYHDEGQEAMKEAESNNTNHGRIKTSSPTHNLSKQSNGLHRHSYRRHGPLATLPMNHFHYSNMI</sequence>
<evidence type="ECO:0000313" key="2">
    <source>
        <dbReference type="EMBL" id="PNY10804.1"/>
    </source>
</evidence>